<gene>
    <name evidence="4" type="ORF">H9S92_04445</name>
</gene>
<accession>A0A923T6G6</accession>
<evidence type="ECO:0000259" key="3">
    <source>
        <dbReference type="Pfam" id="PF08719"/>
    </source>
</evidence>
<dbReference type="AlphaFoldDB" id="A0A923T6G6"/>
<dbReference type="Proteomes" id="UP000650081">
    <property type="component" value="Unassembled WGS sequence"/>
</dbReference>
<dbReference type="Gene3D" id="1.10.357.40">
    <property type="entry name" value="YbiA-like"/>
    <property type="match status" value="1"/>
</dbReference>
<feature type="domain" description="NADAR" evidence="3">
    <location>
        <begin position="118"/>
        <end position="267"/>
    </location>
</feature>
<evidence type="ECO:0000313" key="5">
    <source>
        <dbReference type="Proteomes" id="UP000650081"/>
    </source>
</evidence>
<evidence type="ECO:0000256" key="1">
    <source>
        <dbReference type="ARBA" id="ARBA00000022"/>
    </source>
</evidence>
<dbReference type="RefSeq" id="WP_187465510.1">
    <property type="nucleotide sequence ID" value="NZ_JACSIT010000066.1"/>
</dbReference>
<name>A0A923T6G6_9BACT</name>
<dbReference type="InterPro" id="IPR037238">
    <property type="entry name" value="YbiA-like_sf"/>
</dbReference>
<dbReference type="SUPFAM" id="SSF143990">
    <property type="entry name" value="YbiA-like"/>
    <property type="match status" value="1"/>
</dbReference>
<proteinExistence type="predicted"/>
<dbReference type="CDD" id="cd15457">
    <property type="entry name" value="NADAR"/>
    <property type="match status" value="1"/>
</dbReference>
<evidence type="ECO:0000256" key="2">
    <source>
        <dbReference type="ARBA" id="ARBA00000751"/>
    </source>
</evidence>
<dbReference type="InterPro" id="IPR012816">
    <property type="entry name" value="NADAR"/>
</dbReference>
<evidence type="ECO:0000313" key="4">
    <source>
        <dbReference type="EMBL" id="MBC6993400.1"/>
    </source>
</evidence>
<protein>
    <submittedName>
        <fullName evidence="4">NADAR family protein</fullName>
    </submittedName>
</protein>
<reference evidence="4" key="1">
    <citation type="submission" date="2020-08" db="EMBL/GenBank/DDBJ databases">
        <title>Lewinella bacteria from marine environments.</title>
        <authorList>
            <person name="Zhong Y."/>
        </authorList>
    </citation>
    <scope>NUCLEOTIDE SEQUENCE</scope>
    <source>
        <strain evidence="4">KCTC 42187</strain>
    </source>
</reference>
<dbReference type="Pfam" id="PF08719">
    <property type="entry name" value="NADAR"/>
    <property type="match status" value="1"/>
</dbReference>
<dbReference type="NCBIfam" id="TIGR02464">
    <property type="entry name" value="ribofla_fusion"/>
    <property type="match status" value="1"/>
</dbReference>
<keyword evidence="5" id="KW-1185">Reference proteome</keyword>
<comment type="catalytic activity">
    <reaction evidence="1">
        <text>5-amino-6-(5-phospho-D-ribosylamino)uracil + H2O = 5,6-diaminouracil + D-ribose 5-phosphate</text>
        <dbReference type="Rhea" id="RHEA:55020"/>
        <dbReference type="ChEBI" id="CHEBI:15377"/>
        <dbReference type="ChEBI" id="CHEBI:46252"/>
        <dbReference type="ChEBI" id="CHEBI:58453"/>
        <dbReference type="ChEBI" id="CHEBI:78346"/>
    </reaction>
</comment>
<comment type="catalytic activity">
    <reaction evidence="2">
        <text>2,5-diamino-6-hydroxy-4-(5-phosphoribosylamino)-pyrimidine + H2O = 2,5,6-triamino-4-hydroxypyrimidine + D-ribose 5-phosphate</text>
        <dbReference type="Rhea" id="RHEA:23436"/>
        <dbReference type="ChEBI" id="CHEBI:15377"/>
        <dbReference type="ChEBI" id="CHEBI:58614"/>
        <dbReference type="ChEBI" id="CHEBI:78346"/>
        <dbReference type="ChEBI" id="CHEBI:137796"/>
    </reaction>
</comment>
<sequence length="291" mass="32994">MELKYYQYRLGTAQRLPSERHPNRYAIALDAPGADASPFVEQILRCITSDQLSPIIRKHIYRGLQLGDADSSRWVAVAELPLRKFEAQNDGSRSQALDLSAEEAAKYPPNFLTESYSYFWRSVHPFSQWHKCNFTADGQAFNCAEQYMMYGKATLFSDAEVAEKILRSTNPREQKQLGREVKGFDPQVWTQEAPAIVYQANKEKFQQNPELLQHLLDTRGKTIVEASPDDNIWGIGLAEEHPGAKSLTTWEGTNWLGIVLTELREELLGNDSEHGYLGQAELPAQTIHPQP</sequence>
<comment type="caution">
    <text evidence="4">The sequence shown here is derived from an EMBL/GenBank/DDBJ whole genome shotgun (WGS) entry which is preliminary data.</text>
</comment>
<organism evidence="4 5">
    <name type="scientific">Neolewinella lacunae</name>
    <dbReference type="NCBI Taxonomy" id="1517758"/>
    <lineage>
        <taxon>Bacteria</taxon>
        <taxon>Pseudomonadati</taxon>
        <taxon>Bacteroidota</taxon>
        <taxon>Saprospiria</taxon>
        <taxon>Saprospirales</taxon>
        <taxon>Lewinellaceae</taxon>
        <taxon>Neolewinella</taxon>
    </lineage>
</organism>
<dbReference type="EMBL" id="JACSIT010000066">
    <property type="protein sequence ID" value="MBC6993400.1"/>
    <property type="molecule type" value="Genomic_DNA"/>
</dbReference>